<name>A0ACB9T1Y3_HOLOL</name>
<sequence>MKVVFGCTLAMLLAIVAAFPQKEGGAYTNEAIRQAQNTFLIPKDAEIQKVQEGIEIGAYENIPGNQKINLFDILGDQVPAEVVNNLQQQIDRVGAH</sequence>
<gene>
    <name evidence="1" type="ORF">MML48_5g00011958</name>
</gene>
<evidence type="ECO:0000313" key="1">
    <source>
        <dbReference type="EMBL" id="KAI4460787.1"/>
    </source>
</evidence>
<comment type="caution">
    <text evidence="1">The sequence shown here is derived from an EMBL/GenBank/DDBJ whole genome shotgun (WGS) entry which is preliminary data.</text>
</comment>
<accession>A0ACB9T1Y3</accession>
<keyword evidence="2" id="KW-1185">Reference proteome</keyword>
<protein>
    <submittedName>
        <fullName evidence="1">Glutathione s-transferase n-terminal domain</fullName>
    </submittedName>
</protein>
<reference evidence="1" key="1">
    <citation type="submission" date="2022-04" db="EMBL/GenBank/DDBJ databases">
        <title>Chromosome-scale genome assembly of Holotrichia oblita Faldermann.</title>
        <authorList>
            <person name="Rongchong L."/>
        </authorList>
    </citation>
    <scope>NUCLEOTIDE SEQUENCE</scope>
    <source>
        <strain evidence="1">81SQS9</strain>
    </source>
</reference>
<dbReference type="Proteomes" id="UP001056778">
    <property type="component" value="Chromosome 5"/>
</dbReference>
<proteinExistence type="predicted"/>
<evidence type="ECO:0000313" key="2">
    <source>
        <dbReference type="Proteomes" id="UP001056778"/>
    </source>
</evidence>
<organism evidence="1 2">
    <name type="scientific">Holotrichia oblita</name>
    <name type="common">Chafer beetle</name>
    <dbReference type="NCBI Taxonomy" id="644536"/>
    <lineage>
        <taxon>Eukaryota</taxon>
        <taxon>Metazoa</taxon>
        <taxon>Ecdysozoa</taxon>
        <taxon>Arthropoda</taxon>
        <taxon>Hexapoda</taxon>
        <taxon>Insecta</taxon>
        <taxon>Pterygota</taxon>
        <taxon>Neoptera</taxon>
        <taxon>Endopterygota</taxon>
        <taxon>Coleoptera</taxon>
        <taxon>Polyphaga</taxon>
        <taxon>Scarabaeiformia</taxon>
        <taxon>Scarabaeidae</taxon>
        <taxon>Melolonthinae</taxon>
        <taxon>Holotrichia</taxon>
    </lineage>
</organism>
<dbReference type="EMBL" id="CM043019">
    <property type="protein sequence ID" value="KAI4460787.1"/>
    <property type="molecule type" value="Genomic_DNA"/>
</dbReference>